<evidence type="ECO:0000313" key="2">
    <source>
        <dbReference type="EMBL" id="CAL8109754.1"/>
    </source>
</evidence>
<dbReference type="InterPro" id="IPR006056">
    <property type="entry name" value="RidA"/>
</dbReference>
<evidence type="ECO:0008006" key="4">
    <source>
        <dbReference type="Google" id="ProtNLM"/>
    </source>
</evidence>
<dbReference type="InterPro" id="IPR035959">
    <property type="entry name" value="RutC-like_sf"/>
</dbReference>
<accession>A0ABP1QPH6</accession>
<evidence type="ECO:0000313" key="3">
    <source>
        <dbReference type="Proteomes" id="UP001642540"/>
    </source>
</evidence>
<dbReference type="SUPFAM" id="SSF55298">
    <property type="entry name" value="YjgF-like"/>
    <property type="match status" value="1"/>
</dbReference>
<comment type="similarity">
    <text evidence="1">Belongs to the RutC family.</text>
</comment>
<dbReference type="InterPro" id="IPR019897">
    <property type="entry name" value="RidA_CS"/>
</dbReference>
<dbReference type="PANTHER" id="PTHR11803:SF39">
    <property type="entry name" value="2-IMINOBUTANOATE_2-IMINOPROPANOATE DEAMINASE"/>
    <property type="match status" value="1"/>
</dbReference>
<organism evidence="2 3">
    <name type="scientific">Orchesella dallaii</name>
    <dbReference type="NCBI Taxonomy" id="48710"/>
    <lineage>
        <taxon>Eukaryota</taxon>
        <taxon>Metazoa</taxon>
        <taxon>Ecdysozoa</taxon>
        <taxon>Arthropoda</taxon>
        <taxon>Hexapoda</taxon>
        <taxon>Collembola</taxon>
        <taxon>Entomobryomorpha</taxon>
        <taxon>Entomobryoidea</taxon>
        <taxon>Orchesellidae</taxon>
        <taxon>Orchesellinae</taxon>
        <taxon>Orchesella</taxon>
    </lineage>
</organism>
<gene>
    <name evidence="2" type="ORF">ODALV1_LOCUS13660</name>
</gene>
<dbReference type="InterPro" id="IPR006175">
    <property type="entry name" value="YjgF/YER057c/UK114"/>
</dbReference>
<reference evidence="2 3" key="1">
    <citation type="submission" date="2024-08" db="EMBL/GenBank/DDBJ databases">
        <authorList>
            <person name="Cucini C."/>
            <person name="Frati F."/>
        </authorList>
    </citation>
    <scope>NUCLEOTIDE SEQUENCE [LARGE SCALE GENOMIC DNA]</scope>
</reference>
<dbReference type="PANTHER" id="PTHR11803">
    <property type="entry name" value="2-IMINOBUTANOATE/2-IMINOPROPANOATE DEAMINASE RIDA"/>
    <property type="match status" value="1"/>
</dbReference>
<sequence length="167" mass="18267">MFKRISLVQTYKRVTFLSLLQPADTLFSKGFKMASTLRKIITTSKIFSAGFPYSPGVLVDKTLYVSGQIGWNLKGELATGIEAQTKLALENMGHVLEVVGANHSNVVKVTVLLADINDMQKMNAVYSTFFKENQPARAAYQVAKLPMGAQVEIEAVAIVGELINAKL</sequence>
<evidence type="ECO:0000256" key="1">
    <source>
        <dbReference type="ARBA" id="ARBA00010552"/>
    </source>
</evidence>
<dbReference type="Gene3D" id="3.30.1330.40">
    <property type="entry name" value="RutC-like"/>
    <property type="match status" value="1"/>
</dbReference>
<dbReference type="CDD" id="cd00448">
    <property type="entry name" value="YjgF_YER057c_UK114_family"/>
    <property type="match status" value="1"/>
</dbReference>
<dbReference type="PROSITE" id="PS01094">
    <property type="entry name" value="UPF0076"/>
    <property type="match status" value="1"/>
</dbReference>
<proteinExistence type="inferred from homology"/>
<dbReference type="NCBIfam" id="TIGR00004">
    <property type="entry name" value="Rid family detoxifying hydrolase"/>
    <property type="match status" value="1"/>
</dbReference>
<protein>
    <recommendedName>
        <fullName evidence="4">Translation initiation inhibitor</fullName>
    </recommendedName>
</protein>
<keyword evidence="3" id="KW-1185">Reference proteome</keyword>
<dbReference type="Proteomes" id="UP001642540">
    <property type="component" value="Unassembled WGS sequence"/>
</dbReference>
<dbReference type="EMBL" id="CAXLJM020000041">
    <property type="protein sequence ID" value="CAL8109754.1"/>
    <property type="molecule type" value="Genomic_DNA"/>
</dbReference>
<name>A0ABP1QPH6_9HEXA</name>
<dbReference type="Pfam" id="PF01042">
    <property type="entry name" value="Ribonuc_L-PSP"/>
    <property type="match status" value="1"/>
</dbReference>
<comment type="caution">
    <text evidence="2">The sequence shown here is derived from an EMBL/GenBank/DDBJ whole genome shotgun (WGS) entry which is preliminary data.</text>
</comment>